<dbReference type="Pfam" id="PF12728">
    <property type="entry name" value="HTH_17"/>
    <property type="match status" value="1"/>
</dbReference>
<feature type="domain" description="Helix-turn-helix" evidence="1">
    <location>
        <begin position="13"/>
        <end position="62"/>
    </location>
</feature>
<dbReference type="InterPro" id="IPR009061">
    <property type="entry name" value="DNA-bd_dom_put_sf"/>
</dbReference>
<keyword evidence="2" id="KW-0489">Methyltransferase</keyword>
<gene>
    <name evidence="2" type="ORF">BMONG18_1593</name>
</gene>
<evidence type="ECO:0000313" key="3">
    <source>
        <dbReference type="Proteomes" id="UP000285266"/>
    </source>
</evidence>
<dbReference type="GO" id="GO:0032259">
    <property type="term" value="P:methylation"/>
    <property type="evidence" value="ECO:0007669"/>
    <property type="project" value="UniProtKB-KW"/>
</dbReference>
<proteinExistence type="predicted"/>
<name>A0A423UC63_9BIFI</name>
<dbReference type="AlphaFoldDB" id="A0A423UC63"/>
<dbReference type="SUPFAM" id="SSF46955">
    <property type="entry name" value="Putative DNA-binding domain"/>
    <property type="match status" value="1"/>
</dbReference>
<dbReference type="GO" id="GO:0008168">
    <property type="term" value="F:methyltransferase activity"/>
    <property type="evidence" value="ECO:0007669"/>
    <property type="project" value="UniProtKB-KW"/>
</dbReference>
<dbReference type="RefSeq" id="WP_123645337.1">
    <property type="nucleotide sequence ID" value="NZ_QRAJ01000013.1"/>
</dbReference>
<evidence type="ECO:0000313" key="2">
    <source>
        <dbReference type="EMBL" id="ROT86273.1"/>
    </source>
</evidence>
<keyword evidence="2" id="KW-0808">Transferase</keyword>
<dbReference type="GO" id="GO:0003677">
    <property type="term" value="F:DNA binding"/>
    <property type="evidence" value="ECO:0007669"/>
    <property type="project" value="InterPro"/>
</dbReference>
<dbReference type="InterPro" id="IPR041657">
    <property type="entry name" value="HTH_17"/>
</dbReference>
<reference evidence="2 3" key="1">
    <citation type="submission" date="2018-07" db="EMBL/GenBank/DDBJ databases">
        <title>The role of parmesan cheese in vectoring bovine microbiota.</title>
        <authorList>
            <person name="Lugli G.A."/>
            <person name="Milani C."/>
        </authorList>
    </citation>
    <scope>NUCLEOTIDE SEQUENCE [LARGE SCALE GENOMIC DNA]</scope>
    <source>
        <strain evidence="2 3">BMONG18</strain>
    </source>
</reference>
<dbReference type="NCBIfam" id="TIGR01764">
    <property type="entry name" value="excise"/>
    <property type="match status" value="1"/>
</dbReference>
<sequence>MDIRQTLSDYPNLLGVPEVAQILGIEPNTVYIWLRNRKLPGIKVGKSWRVLKEDIITYLEAHKTEPST</sequence>
<accession>A0A423UC63</accession>
<organism evidence="2 3">
    <name type="scientific">Bifidobacterium mongoliense</name>
    <dbReference type="NCBI Taxonomy" id="518643"/>
    <lineage>
        <taxon>Bacteria</taxon>
        <taxon>Bacillati</taxon>
        <taxon>Actinomycetota</taxon>
        <taxon>Actinomycetes</taxon>
        <taxon>Bifidobacteriales</taxon>
        <taxon>Bifidobacteriaceae</taxon>
        <taxon>Bifidobacterium</taxon>
    </lineage>
</organism>
<dbReference type="Proteomes" id="UP000285266">
    <property type="component" value="Unassembled WGS sequence"/>
</dbReference>
<dbReference type="EMBL" id="QRAJ01000013">
    <property type="protein sequence ID" value="ROT86273.1"/>
    <property type="molecule type" value="Genomic_DNA"/>
</dbReference>
<protein>
    <submittedName>
        <fullName evidence="2">Methyltransferase</fullName>
    </submittedName>
</protein>
<evidence type="ECO:0000259" key="1">
    <source>
        <dbReference type="Pfam" id="PF12728"/>
    </source>
</evidence>
<comment type="caution">
    <text evidence="2">The sequence shown here is derived from an EMBL/GenBank/DDBJ whole genome shotgun (WGS) entry which is preliminary data.</text>
</comment>
<dbReference type="InterPro" id="IPR010093">
    <property type="entry name" value="SinI_DNA-bd"/>
</dbReference>